<dbReference type="RefSeq" id="XP_062697852.1">
    <property type="nucleotide sequence ID" value="XM_062836669.1"/>
</dbReference>
<evidence type="ECO:0000313" key="3">
    <source>
        <dbReference type="Proteomes" id="UP001285908"/>
    </source>
</evidence>
<feature type="region of interest" description="Disordered" evidence="1">
    <location>
        <begin position="1"/>
        <end position="49"/>
    </location>
</feature>
<accession>A0AAJ0IH05</accession>
<name>A0AAJ0IH05_9PEZI</name>
<evidence type="ECO:0000256" key="1">
    <source>
        <dbReference type="SAM" id="MobiDB-lite"/>
    </source>
</evidence>
<gene>
    <name evidence="2" type="ORF">B0T23DRAFT_371806</name>
</gene>
<organism evidence="2 3">
    <name type="scientific">Neurospora hispaniola</name>
    <dbReference type="NCBI Taxonomy" id="588809"/>
    <lineage>
        <taxon>Eukaryota</taxon>
        <taxon>Fungi</taxon>
        <taxon>Dikarya</taxon>
        <taxon>Ascomycota</taxon>
        <taxon>Pezizomycotina</taxon>
        <taxon>Sordariomycetes</taxon>
        <taxon>Sordariomycetidae</taxon>
        <taxon>Sordariales</taxon>
        <taxon>Sordariaceae</taxon>
        <taxon>Neurospora</taxon>
    </lineage>
</organism>
<dbReference type="AlphaFoldDB" id="A0AAJ0IH05"/>
<proteinExistence type="predicted"/>
<dbReference type="Proteomes" id="UP001285908">
    <property type="component" value="Unassembled WGS sequence"/>
</dbReference>
<dbReference type="EMBL" id="JAULSX010000001">
    <property type="protein sequence ID" value="KAK3500219.1"/>
    <property type="molecule type" value="Genomic_DNA"/>
</dbReference>
<reference evidence="2 3" key="1">
    <citation type="journal article" date="2023" name="Mol. Phylogenet. Evol.">
        <title>Genome-scale phylogeny and comparative genomics of the fungal order Sordariales.</title>
        <authorList>
            <person name="Hensen N."/>
            <person name="Bonometti L."/>
            <person name="Westerberg I."/>
            <person name="Brannstrom I.O."/>
            <person name="Guillou S."/>
            <person name="Cros-Aarteil S."/>
            <person name="Calhoun S."/>
            <person name="Haridas S."/>
            <person name="Kuo A."/>
            <person name="Mondo S."/>
            <person name="Pangilinan J."/>
            <person name="Riley R."/>
            <person name="LaButti K."/>
            <person name="Andreopoulos B."/>
            <person name="Lipzen A."/>
            <person name="Chen C."/>
            <person name="Yan M."/>
            <person name="Daum C."/>
            <person name="Ng V."/>
            <person name="Clum A."/>
            <person name="Steindorff A."/>
            <person name="Ohm R.A."/>
            <person name="Martin F."/>
            <person name="Silar P."/>
            <person name="Natvig D.O."/>
            <person name="Lalanne C."/>
            <person name="Gautier V."/>
            <person name="Ament-Velasquez S.L."/>
            <person name="Kruys A."/>
            <person name="Hutchinson M.I."/>
            <person name="Powell A.J."/>
            <person name="Barry K."/>
            <person name="Miller A.N."/>
            <person name="Grigoriev I.V."/>
            <person name="Debuchy R."/>
            <person name="Gladieux P."/>
            <person name="Hiltunen Thoren M."/>
            <person name="Johannesson H."/>
        </authorList>
    </citation>
    <scope>NUCLEOTIDE SEQUENCE [LARGE SCALE GENOMIC DNA]</scope>
    <source>
        <strain evidence="2 3">FGSC 10403</strain>
    </source>
</reference>
<dbReference type="GeneID" id="87874291"/>
<keyword evidence="3" id="KW-1185">Reference proteome</keyword>
<protein>
    <submittedName>
        <fullName evidence="2">Uncharacterized protein</fullName>
    </submittedName>
</protein>
<sequence length="161" mass="17981">MSLEAEETLESGLLGIGLGSDSEDESTTNTNSNTKTEVVPECAAPATKADRTALSEEAFQELKKTYRVKVENGEFHRHLRFPLGSPAADGSRTINKPEAQEILHAVEELYFFRRYEEAVALLRKVWEDAGDSLFDRDTTGLLRLYETRCGERLRGVNVDGQ</sequence>
<comment type="caution">
    <text evidence="2">The sequence shown here is derived from an EMBL/GenBank/DDBJ whole genome shotgun (WGS) entry which is preliminary data.</text>
</comment>
<evidence type="ECO:0000313" key="2">
    <source>
        <dbReference type="EMBL" id="KAK3500219.1"/>
    </source>
</evidence>